<dbReference type="GO" id="GO:0003677">
    <property type="term" value="F:DNA binding"/>
    <property type="evidence" value="ECO:0007669"/>
    <property type="project" value="UniProtKB-KW"/>
</dbReference>
<keyword evidence="4" id="KW-1185">Reference proteome</keyword>
<dbReference type="InterPro" id="IPR024370">
    <property type="entry name" value="PBP_domain"/>
</dbReference>
<dbReference type="InterPro" id="IPR010982">
    <property type="entry name" value="Lambda_DNA-bd_dom_sf"/>
</dbReference>
<protein>
    <submittedName>
        <fullName evidence="3">Transcriptional regulator of molybdate metabolism, XRE family</fullName>
    </submittedName>
</protein>
<dbReference type="CDD" id="cd00093">
    <property type="entry name" value="HTH_XRE"/>
    <property type="match status" value="1"/>
</dbReference>
<dbReference type="PANTHER" id="PTHR46558:SF4">
    <property type="entry name" value="DNA-BIDING PHAGE PROTEIN"/>
    <property type="match status" value="1"/>
</dbReference>
<name>A0A1M6SLA9_9AQUI</name>
<dbReference type="InterPro" id="IPR001387">
    <property type="entry name" value="Cro/C1-type_HTH"/>
</dbReference>
<dbReference type="SUPFAM" id="SSF47413">
    <property type="entry name" value="lambda repressor-like DNA-binding domains"/>
    <property type="match status" value="1"/>
</dbReference>
<dbReference type="Gene3D" id="1.10.260.40">
    <property type="entry name" value="lambda repressor-like DNA-binding domains"/>
    <property type="match status" value="1"/>
</dbReference>
<dbReference type="RefSeq" id="WP_079654180.1">
    <property type="nucleotide sequence ID" value="NZ_LT670846.1"/>
</dbReference>
<dbReference type="PROSITE" id="PS50943">
    <property type="entry name" value="HTH_CROC1"/>
    <property type="match status" value="1"/>
</dbReference>
<organism evidence="3 4">
    <name type="scientific">Thermocrinis minervae</name>
    <dbReference type="NCBI Taxonomy" id="381751"/>
    <lineage>
        <taxon>Bacteria</taxon>
        <taxon>Pseudomonadati</taxon>
        <taxon>Aquificota</taxon>
        <taxon>Aquificia</taxon>
        <taxon>Aquificales</taxon>
        <taxon>Aquificaceae</taxon>
        <taxon>Thermocrinis</taxon>
    </lineage>
</organism>
<dbReference type="Proteomes" id="UP000189810">
    <property type="component" value="Chromosome I"/>
</dbReference>
<evidence type="ECO:0000259" key="2">
    <source>
        <dbReference type="PROSITE" id="PS50943"/>
    </source>
</evidence>
<evidence type="ECO:0000256" key="1">
    <source>
        <dbReference type="ARBA" id="ARBA00023125"/>
    </source>
</evidence>
<dbReference type="STRING" id="381751.SAMN05444391_1068"/>
<reference evidence="3 4" key="1">
    <citation type="submission" date="2016-11" db="EMBL/GenBank/DDBJ databases">
        <authorList>
            <person name="Jaros S."/>
            <person name="Januszkiewicz K."/>
            <person name="Wedrychowicz H."/>
        </authorList>
    </citation>
    <scope>NUCLEOTIDE SEQUENCE [LARGE SCALE GENOMIC DNA]</scope>
    <source>
        <strain evidence="3 4">DSM 19557</strain>
    </source>
</reference>
<evidence type="ECO:0000313" key="3">
    <source>
        <dbReference type="EMBL" id="SHK45436.1"/>
    </source>
</evidence>
<dbReference type="PANTHER" id="PTHR46558">
    <property type="entry name" value="TRACRIPTIONAL REGULATORY PROTEIN-RELATED-RELATED"/>
    <property type="match status" value="1"/>
</dbReference>
<dbReference type="EMBL" id="LT670846">
    <property type="protein sequence ID" value="SHK45436.1"/>
    <property type="molecule type" value="Genomic_DNA"/>
</dbReference>
<dbReference type="SMART" id="SM00530">
    <property type="entry name" value="HTH_XRE"/>
    <property type="match status" value="1"/>
</dbReference>
<proteinExistence type="predicted"/>
<dbReference type="AlphaFoldDB" id="A0A1M6SLA9"/>
<dbReference type="Pfam" id="PF01381">
    <property type="entry name" value="HTH_3"/>
    <property type="match status" value="1"/>
</dbReference>
<dbReference type="OrthoDB" id="13992at2"/>
<keyword evidence="1" id="KW-0238">DNA-binding</keyword>
<sequence length="326" mass="36867">MNRVKEVRLSKGLSQEELSSICGIPRTTISAIESGKVNPSVEHAIRIARALGVSVEDLFGNEPVVSFTEGLRGPFVSAKVEDRIVLYPLSSLHHYVEPDGQVEGESVLWKEKSKSLFSLTIATCDPFVSSLHQSLYPKGIRLIPLYSHSLGALELLRKGLVHMAGVHLGSLEENFKVVRDLLGKGYRVMCLFEWEEGLAYTEDFRKPNLVWLVKEKGSGSWTTFEIIEKRPANIKIREFKGGHRELIKALINNLGHVAISIKPLSVMEGLSFYTIRRKDYCIVYPEGMEKDRRFATFLELLRSKSYKQSVEQIPGLRWKSFKEVST</sequence>
<accession>A0A1M6SLA9</accession>
<gene>
    <name evidence="3" type="ORF">SAMN05444391_1068</name>
</gene>
<dbReference type="Pfam" id="PF12727">
    <property type="entry name" value="PBP_like"/>
    <property type="match status" value="1"/>
</dbReference>
<evidence type="ECO:0000313" key="4">
    <source>
        <dbReference type="Proteomes" id="UP000189810"/>
    </source>
</evidence>
<feature type="domain" description="HTH cro/C1-type" evidence="2">
    <location>
        <begin position="4"/>
        <end position="58"/>
    </location>
</feature>